<evidence type="ECO:0000313" key="9">
    <source>
        <dbReference type="Proteomes" id="UP000250166"/>
    </source>
</evidence>
<feature type="binding site" evidence="7">
    <location>
        <position position="83"/>
    </location>
    <ligand>
        <name>Mg(2+)</name>
        <dbReference type="ChEBI" id="CHEBI:18420"/>
    </ligand>
</feature>
<organism evidence="8 9">
    <name type="scientific">Helicobacter fennelliae</name>
    <dbReference type="NCBI Taxonomy" id="215"/>
    <lineage>
        <taxon>Bacteria</taxon>
        <taxon>Pseudomonadati</taxon>
        <taxon>Campylobacterota</taxon>
        <taxon>Epsilonproteobacteria</taxon>
        <taxon>Campylobacterales</taxon>
        <taxon>Helicobacteraceae</taxon>
        <taxon>Helicobacter</taxon>
    </lineage>
</organism>
<name>A0A2X3B5Q6_9HELI</name>
<comment type="function">
    <text evidence="7">Pyrophosphatase that catalyzes the hydrolysis of nucleoside triphosphates to their monophosphate derivatives, with a high preference for the non-canonical purine nucleotides XTP (xanthosine triphosphate), dITP (deoxyinosine triphosphate) and ITP. Seems to function as a house-cleaning enzyme that removes non-canonical purine nucleotides from the nucleotide pool, thus preventing their incorporation into DNA/RNA and avoiding chromosomal lesions.</text>
</comment>
<feature type="binding site" evidence="7">
    <location>
        <begin position="227"/>
        <end position="228"/>
    </location>
    <ligand>
        <name>substrate</name>
    </ligand>
</feature>
<dbReference type="EC" id="3.6.1.66" evidence="7"/>
<dbReference type="SUPFAM" id="SSF52972">
    <property type="entry name" value="ITPase-like"/>
    <property type="match status" value="1"/>
</dbReference>
<comment type="caution">
    <text evidence="7">Lacks conserved residue(s) required for the propagation of feature annotation.</text>
</comment>
<feature type="binding site" evidence="7">
    <location>
        <begin position="8"/>
        <end position="13"/>
    </location>
    <ligand>
        <name>substrate</name>
    </ligand>
</feature>
<comment type="similarity">
    <text evidence="1 7">Belongs to the HAM1 NTPase family.</text>
</comment>
<dbReference type="PANTHER" id="PTHR11067">
    <property type="entry name" value="INOSINE TRIPHOSPHATE PYROPHOSPHATASE/HAM1 PROTEIN"/>
    <property type="match status" value="1"/>
</dbReference>
<dbReference type="EMBL" id="UAWL01000006">
    <property type="protein sequence ID" value="SQB99132.1"/>
    <property type="molecule type" value="Genomic_DNA"/>
</dbReference>
<comment type="catalytic activity">
    <reaction evidence="7">
        <text>ITP + H2O = IMP + diphosphate + H(+)</text>
        <dbReference type="Rhea" id="RHEA:29399"/>
        <dbReference type="ChEBI" id="CHEBI:15377"/>
        <dbReference type="ChEBI" id="CHEBI:15378"/>
        <dbReference type="ChEBI" id="CHEBI:33019"/>
        <dbReference type="ChEBI" id="CHEBI:58053"/>
        <dbReference type="ChEBI" id="CHEBI:61402"/>
        <dbReference type="EC" id="3.6.1.66"/>
    </reaction>
</comment>
<dbReference type="GO" id="GO:0017111">
    <property type="term" value="F:ribonucleoside triphosphate phosphatase activity"/>
    <property type="evidence" value="ECO:0007669"/>
    <property type="project" value="InterPro"/>
</dbReference>
<protein>
    <recommendedName>
        <fullName evidence="7">dITP/XTP pyrophosphatase</fullName>
        <ecNumber evidence="7">3.6.1.66</ecNumber>
    </recommendedName>
    <alternativeName>
        <fullName evidence="7">Non-canonical purine NTP pyrophosphatase</fullName>
    </alternativeName>
    <alternativeName>
        <fullName evidence="7">Non-standard purine NTP pyrophosphatase</fullName>
    </alternativeName>
    <alternativeName>
        <fullName evidence="7">Nucleoside-triphosphate diphosphatase</fullName>
    </alternativeName>
    <alternativeName>
        <fullName evidence="7">Nucleoside-triphosphate pyrophosphatase</fullName>
        <shortName evidence="7">NTPase</shortName>
    </alternativeName>
</protein>
<evidence type="ECO:0000256" key="1">
    <source>
        <dbReference type="ARBA" id="ARBA00008023"/>
    </source>
</evidence>
<keyword evidence="3 7" id="KW-0547">Nucleotide-binding</keyword>
<evidence type="ECO:0000256" key="6">
    <source>
        <dbReference type="ARBA" id="ARBA00023080"/>
    </source>
</evidence>
<dbReference type="Proteomes" id="UP000250166">
    <property type="component" value="Unassembled WGS sequence"/>
</dbReference>
<evidence type="ECO:0000256" key="4">
    <source>
        <dbReference type="ARBA" id="ARBA00022801"/>
    </source>
</evidence>
<dbReference type="RefSeq" id="WP_112058845.1">
    <property type="nucleotide sequence ID" value="NZ_UAWL01000006.1"/>
</dbReference>
<dbReference type="GO" id="GO:0035870">
    <property type="term" value="F:dITP diphosphatase activity"/>
    <property type="evidence" value="ECO:0007669"/>
    <property type="project" value="UniProtKB-UniRule"/>
</dbReference>
<keyword evidence="2 7" id="KW-0479">Metal-binding</keyword>
<dbReference type="HAMAP" id="MF_01405">
    <property type="entry name" value="Non_canon_purine_NTPase"/>
    <property type="match status" value="1"/>
</dbReference>
<dbReference type="InterPro" id="IPR020922">
    <property type="entry name" value="dITP/XTP_pyrophosphatase"/>
</dbReference>
<dbReference type="GO" id="GO:0036222">
    <property type="term" value="F:XTP diphosphatase activity"/>
    <property type="evidence" value="ECO:0007669"/>
    <property type="project" value="UniProtKB-UniRule"/>
</dbReference>
<gene>
    <name evidence="8" type="ORF">NCTC13102_01598</name>
</gene>
<dbReference type="GO" id="GO:0009117">
    <property type="term" value="P:nucleotide metabolic process"/>
    <property type="evidence" value="ECO:0007669"/>
    <property type="project" value="UniProtKB-KW"/>
</dbReference>
<comment type="catalytic activity">
    <reaction evidence="7">
        <text>XTP + H2O = XMP + diphosphate + H(+)</text>
        <dbReference type="Rhea" id="RHEA:28610"/>
        <dbReference type="ChEBI" id="CHEBI:15377"/>
        <dbReference type="ChEBI" id="CHEBI:15378"/>
        <dbReference type="ChEBI" id="CHEBI:33019"/>
        <dbReference type="ChEBI" id="CHEBI:57464"/>
        <dbReference type="ChEBI" id="CHEBI:61314"/>
        <dbReference type="EC" id="3.6.1.66"/>
    </reaction>
</comment>
<sequence>MLKILIASNNEGKIKEIREIFKEIAQIQSQKEAGIDIEPKETGKSFQENALIKAYAVFEKLQDKALKNEWLRDCDEILVLADDSGICVDILHGEPGIKSARYANTSDNDTNSSDEQNRLKLISELQKHKVRESSARFVACVAIIGKIIGKVKVGAKSHVKSNAKSHDKDKSSESKMIEFCGFGECEGKVITQQRGDNGFGYDCMFVPDGFDKTLAELEPQVKNTISHRKKALEQVREYISEHKKS</sequence>
<evidence type="ECO:0000313" key="8">
    <source>
        <dbReference type="EMBL" id="SQB99132.1"/>
    </source>
</evidence>
<keyword evidence="4 7" id="KW-0378">Hydrolase</keyword>
<feature type="active site" description="Proton acceptor" evidence="7">
    <location>
        <position position="83"/>
    </location>
</feature>
<dbReference type="InterPro" id="IPR002637">
    <property type="entry name" value="RdgB/HAM1"/>
</dbReference>
<dbReference type="CDD" id="cd00515">
    <property type="entry name" value="HAM1"/>
    <property type="match status" value="1"/>
</dbReference>
<proteinExistence type="inferred from homology"/>
<dbReference type="InterPro" id="IPR029001">
    <property type="entry name" value="ITPase-like_fam"/>
</dbReference>
<dbReference type="PANTHER" id="PTHR11067:SF9">
    <property type="entry name" value="INOSINE TRIPHOSPHATE PYROPHOSPHATASE"/>
    <property type="match status" value="1"/>
</dbReference>
<dbReference type="GO" id="GO:0046872">
    <property type="term" value="F:metal ion binding"/>
    <property type="evidence" value="ECO:0007669"/>
    <property type="project" value="UniProtKB-KW"/>
</dbReference>
<dbReference type="GO" id="GO:0009146">
    <property type="term" value="P:purine nucleoside triphosphate catabolic process"/>
    <property type="evidence" value="ECO:0007669"/>
    <property type="project" value="UniProtKB-UniRule"/>
</dbReference>
<dbReference type="GO" id="GO:0000166">
    <property type="term" value="F:nucleotide binding"/>
    <property type="evidence" value="ECO:0007669"/>
    <property type="project" value="UniProtKB-KW"/>
</dbReference>
<dbReference type="AlphaFoldDB" id="A0A2X3B5Q6"/>
<feature type="binding site" evidence="7">
    <location>
        <position position="222"/>
    </location>
    <ligand>
        <name>substrate</name>
    </ligand>
</feature>
<comment type="catalytic activity">
    <reaction evidence="7">
        <text>dITP + H2O = dIMP + diphosphate + H(+)</text>
        <dbReference type="Rhea" id="RHEA:28342"/>
        <dbReference type="ChEBI" id="CHEBI:15377"/>
        <dbReference type="ChEBI" id="CHEBI:15378"/>
        <dbReference type="ChEBI" id="CHEBI:33019"/>
        <dbReference type="ChEBI" id="CHEBI:61194"/>
        <dbReference type="ChEBI" id="CHEBI:61382"/>
        <dbReference type="EC" id="3.6.1.66"/>
    </reaction>
</comment>
<comment type="cofactor">
    <cofactor evidence="7">
        <name>Mg(2+)</name>
        <dbReference type="ChEBI" id="CHEBI:18420"/>
    </cofactor>
    <text evidence="7">Binds 1 Mg(2+) ion per subunit.</text>
</comment>
<feature type="binding site" evidence="7">
    <location>
        <position position="84"/>
    </location>
    <ligand>
        <name>substrate</name>
    </ligand>
</feature>
<feature type="binding site" evidence="7">
    <location>
        <begin position="199"/>
        <end position="202"/>
    </location>
    <ligand>
        <name>substrate</name>
    </ligand>
</feature>
<evidence type="ECO:0000256" key="3">
    <source>
        <dbReference type="ARBA" id="ARBA00022741"/>
    </source>
</evidence>
<dbReference type="Gene3D" id="3.90.950.10">
    <property type="match status" value="1"/>
</dbReference>
<evidence type="ECO:0000256" key="5">
    <source>
        <dbReference type="ARBA" id="ARBA00022842"/>
    </source>
</evidence>
<evidence type="ECO:0000256" key="7">
    <source>
        <dbReference type="HAMAP-Rule" id="MF_01405"/>
    </source>
</evidence>
<evidence type="ECO:0000256" key="2">
    <source>
        <dbReference type="ARBA" id="ARBA00022723"/>
    </source>
</evidence>
<reference evidence="8 9" key="1">
    <citation type="submission" date="2018-06" db="EMBL/GenBank/DDBJ databases">
        <authorList>
            <consortium name="Pathogen Informatics"/>
            <person name="Doyle S."/>
        </authorList>
    </citation>
    <scope>NUCLEOTIDE SEQUENCE [LARGE SCALE GENOMIC DNA]</scope>
    <source>
        <strain evidence="8 9">NCTC13102</strain>
    </source>
</reference>
<accession>A0A2X3B5Q6</accession>
<comment type="subunit">
    <text evidence="7">Homodimer.</text>
</comment>
<dbReference type="Pfam" id="PF01725">
    <property type="entry name" value="Ham1p_like"/>
    <property type="match status" value="1"/>
</dbReference>
<keyword evidence="5 7" id="KW-0460">Magnesium</keyword>
<dbReference type="GO" id="GO:0036220">
    <property type="term" value="F:ITP diphosphatase activity"/>
    <property type="evidence" value="ECO:0007669"/>
    <property type="project" value="UniProtKB-UniRule"/>
</dbReference>
<dbReference type="GO" id="GO:0005737">
    <property type="term" value="C:cytoplasm"/>
    <property type="evidence" value="ECO:0007669"/>
    <property type="project" value="TreeGrafter"/>
</dbReference>
<keyword evidence="6 7" id="KW-0546">Nucleotide metabolism</keyword>